<name>A0ABR4V5H8_9GAMM</name>
<gene>
    <name evidence="1" type="ORF">JV35_03410</name>
</gene>
<keyword evidence="2" id="KW-1185">Reference proteome</keyword>
<reference evidence="1 2" key="1">
    <citation type="submission" date="2014-08" db="EMBL/GenBank/DDBJ databases">
        <title>Genome sequences of NCPPB Pectobacterium isolates.</title>
        <authorList>
            <person name="Glover R.H."/>
            <person name="Sapp M."/>
            <person name="Elphinstone J."/>
        </authorList>
    </citation>
    <scope>NUCLEOTIDE SEQUENCE [LARGE SCALE GENOMIC DNA]</scope>
    <source>
        <strain evidence="1 2">NCPPB 2793</strain>
    </source>
</reference>
<proteinExistence type="predicted"/>
<dbReference type="EMBL" id="JQHL01000001">
    <property type="protein sequence ID" value="KFX22222.1"/>
    <property type="molecule type" value="Genomic_DNA"/>
</dbReference>
<accession>A0ABR4V5H8</accession>
<evidence type="ECO:0000313" key="2">
    <source>
        <dbReference type="Proteomes" id="UP000032869"/>
    </source>
</evidence>
<dbReference type="Proteomes" id="UP000032869">
    <property type="component" value="Unassembled WGS sequence"/>
</dbReference>
<organism evidence="1 2">
    <name type="scientific">Pectobacterium betavasculorum</name>
    <dbReference type="NCBI Taxonomy" id="55207"/>
    <lineage>
        <taxon>Bacteria</taxon>
        <taxon>Pseudomonadati</taxon>
        <taxon>Pseudomonadota</taxon>
        <taxon>Gammaproteobacteria</taxon>
        <taxon>Enterobacterales</taxon>
        <taxon>Pectobacteriaceae</taxon>
        <taxon>Pectobacterium</taxon>
    </lineage>
</organism>
<evidence type="ECO:0000313" key="1">
    <source>
        <dbReference type="EMBL" id="KFX22222.1"/>
    </source>
</evidence>
<comment type="caution">
    <text evidence="1">The sequence shown here is derived from an EMBL/GenBank/DDBJ whole genome shotgun (WGS) entry which is preliminary data.</text>
</comment>
<protein>
    <submittedName>
        <fullName evidence="1">Uncharacterized protein</fullName>
    </submittedName>
</protein>
<sequence>MLLRYGATFAPLSEGQLFLKHIVKTGVTLDPQGIARLNDLMPFIIYIDIRHKQNMKTVREKKA</sequence>